<protein>
    <submittedName>
        <fullName evidence="2">Uncharacterized protein</fullName>
    </submittedName>
</protein>
<dbReference type="Proteomes" id="UP001266305">
    <property type="component" value="Unassembled WGS sequence"/>
</dbReference>
<comment type="caution">
    <text evidence="2">The sequence shown here is derived from an EMBL/GenBank/DDBJ whole genome shotgun (WGS) entry which is preliminary data.</text>
</comment>
<evidence type="ECO:0000256" key="1">
    <source>
        <dbReference type="SAM" id="MobiDB-lite"/>
    </source>
</evidence>
<accession>A0ABQ9WEZ5</accession>
<organism evidence="2 3">
    <name type="scientific">Saguinus oedipus</name>
    <name type="common">Cotton-top tamarin</name>
    <name type="synonym">Oedipomidas oedipus</name>
    <dbReference type="NCBI Taxonomy" id="9490"/>
    <lineage>
        <taxon>Eukaryota</taxon>
        <taxon>Metazoa</taxon>
        <taxon>Chordata</taxon>
        <taxon>Craniata</taxon>
        <taxon>Vertebrata</taxon>
        <taxon>Euteleostomi</taxon>
        <taxon>Mammalia</taxon>
        <taxon>Eutheria</taxon>
        <taxon>Euarchontoglires</taxon>
        <taxon>Primates</taxon>
        <taxon>Haplorrhini</taxon>
        <taxon>Platyrrhini</taxon>
        <taxon>Cebidae</taxon>
        <taxon>Callitrichinae</taxon>
        <taxon>Saguinus</taxon>
    </lineage>
</organism>
<keyword evidence="3" id="KW-1185">Reference proteome</keyword>
<reference evidence="2 3" key="1">
    <citation type="submission" date="2023-05" db="EMBL/GenBank/DDBJ databases">
        <title>B98-5 Cell Line De Novo Hybrid Assembly: An Optical Mapping Approach.</title>
        <authorList>
            <person name="Kananen K."/>
            <person name="Auerbach J.A."/>
            <person name="Kautto E."/>
            <person name="Blachly J.S."/>
        </authorList>
    </citation>
    <scope>NUCLEOTIDE SEQUENCE [LARGE SCALE GENOMIC DNA]</scope>
    <source>
        <strain evidence="2">B95-8</strain>
        <tissue evidence="2">Cell line</tissue>
    </source>
</reference>
<feature type="region of interest" description="Disordered" evidence="1">
    <location>
        <begin position="30"/>
        <end position="56"/>
    </location>
</feature>
<sequence length="56" mass="6268">MLSRKRNSYSRWTISAVQIYWLLSTSLQSTPPGPATQNRVNTEDRSVSILSASKAL</sequence>
<dbReference type="EMBL" id="JASSZA010000001">
    <property type="protein sequence ID" value="KAK2120224.1"/>
    <property type="molecule type" value="Genomic_DNA"/>
</dbReference>
<feature type="compositionally biased region" description="Polar residues" evidence="1">
    <location>
        <begin position="30"/>
        <end position="40"/>
    </location>
</feature>
<evidence type="ECO:0000313" key="2">
    <source>
        <dbReference type="EMBL" id="KAK2120224.1"/>
    </source>
</evidence>
<name>A0ABQ9WEZ5_SAGOE</name>
<gene>
    <name evidence="2" type="ORF">P7K49_001610</name>
</gene>
<proteinExistence type="predicted"/>
<evidence type="ECO:0000313" key="3">
    <source>
        <dbReference type="Proteomes" id="UP001266305"/>
    </source>
</evidence>